<organism evidence="2 3">
    <name type="scientific">Methylobacterium isbiliense</name>
    <dbReference type="NCBI Taxonomy" id="315478"/>
    <lineage>
        <taxon>Bacteria</taxon>
        <taxon>Pseudomonadati</taxon>
        <taxon>Pseudomonadota</taxon>
        <taxon>Alphaproteobacteria</taxon>
        <taxon>Hyphomicrobiales</taxon>
        <taxon>Methylobacteriaceae</taxon>
        <taxon>Methylobacterium</taxon>
    </lineage>
</organism>
<dbReference type="InterPro" id="IPR018692">
    <property type="entry name" value="DUF2189"/>
</dbReference>
<gene>
    <name evidence="2" type="ORF">GMJLKIPL_4374</name>
</gene>
<feature type="transmembrane region" description="Helical" evidence="1">
    <location>
        <begin position="70"/>
        <end position="90"/>
    </location>
</feature>
<evidence type="ECO:0008006" key="4">
    <source>
        <dbReference type="Google" id="ProtNLM"/>
    </source>
</evidence>
<keyword evidence="1" id="KW-0812">Transmembrane</keyword>
<name>A0ABQ4SIU7_9HYPH</name>
<comment type="caution">
    <text evidence="2">The sequence shown here is derived from an EMBL/GenBank/DDBJ whole genome shotgun (WGS) entry which is preliminary data.</text>
</comment>
<sequence>MTVSSTFSPGYAAARPAVRRIGTADLITALRKGTEDFLDNPTHILFIVMIYPIAGVIIAAATFENNLAPLLFPLASGFALIGPFAAIGLYEMSRRREQGLSTDLMQAYAPLTTRSPRALLAIGLVLTAIFLAWLTVAMGLYRALFGGTTHASVLGFAAEILTTPRGWALIVLGNLAGAAFSLLALAVSAVSIPLVVDRDTDAGTAIETSVELVRENPRAMALWGAIVAGLLVLGMASLFVGLALVLPILGHATWHLYRRALGA</sequence>
<protein>
    <recommendedName>
        <fullName evidence="4">Cytochrome c oxidase subunit I</fullName>
    </recommendedName>
</protein>
<evidence type="ECO:0000256" key="1">
    <source>
        <dbReference type="SAM" id="Phobius"/>
    </source>
</evidence>
<keyword evidence="1" id="KW-0472">Membrane</keyword>
<evidence type="ECO:0000313" key="2">
    <source>
        <dbReference type="EMBL" id="GJE02425.1"/>
    </source>
</evidence>
<feature type="transmembrane region" description="Helical" evidence="1">
    <location>
        <begin position="221"/>
        <end position="249"/>
    </location>
</feature>
<feature type="transmembrane region" description="Helical" evidence="1">
    <location>
        <begin position="118"/>
        <end position="145"/>
    </location>
</feature>
<reference evidence="2" key="1">
    <citation type="journal article" date="2021" name="Front. Microbiol.">
        <title>Comprehensive Comparative Genomics and Phenotyping of Methylobacterium Species.</title>
        <authorList>
            <person name="Alessa O."/>
            <person name="Ogura Y."/>
            <person name="Fujitani Y."/>
            <person name="Takami H."/>
            <person name="Hayashi T."/>
            <person name="Sahin N."/>
            <person name="Tani A."/>
        </authorList>
    </citation>
    <scope>NUCLEOTIDE SEQUENCE</scope>
    <source>
        <strain evidence="2">DSM 17168</strain>
    </source>
</reference>
<keyword evidence="1" id="KW-1133">Transmembrane helix</keyword>
<keyword evidence="3" id="KW-1185">Reference proteome</keyword>
<feature type="transmembrane region" description="Helical" evidence="1">
    <location>
        <begin position="44"/>
        <end position="63"/>
    </location>
</feature>
<reference evidence="2" key="2">
    <citation type="submission" date="2021-08" db="EMBL/GenBank/DDBJ databases">
        <authorList>
            <person name="Tani A."/>
            <person name="Ola A."/>
            <person name="Ogura Y."/>
            <person name="Katsura K."/>
            <person name="Hayashi T."/>
        </authorList>
    </citation>
    <scope>NUCLEOTIDE SEQUENCE</scope>
    <source>
        <strain evidence="2">DSM 17168</strain>
    </source>
</reference>
<accession>A0ABQ4SIU7</accession>
<dbReference type="Pfam" id="PF09955">
    <property type="entry name" value="DUF2189"/>
    <property type="match status" value="1"/>
</dbReference>
<dbReference type="RefSeq" id="WP_238238643.1">
    <property type="nucleotide sequence ID" value="NZ_BPQQ01000056.1"/>
</dbReference>
<feature type="transmembrane region" description="Helical" evidence="1">
    <location>
        <begin position="166"/>
        <end position="192"/>
    </location>
</feature>
<evidence type="ECO:0000313" key="3">
    <source>
        <dbReference type="Proteomes" id="UP001055153"/>
    </source>
</evidence>
<proteinExistence type="predicted"/>
<dbReference type="Proteomes" id="UP001055153">
    <property type="component" value="Unassembled WGS sequence"/>
</dbReference>
<dbReference type="EMBL" id="BPQQ01000056">
    <property type="protein sequence ID" value="GJE02425.1"/>
    <property type="molecule type" value="Genomic_DNA"/>
</dbReference>